<sequence length="67" mass="7929">MQLLRKYIDISRNFFTWSYDKYLLEKQHVRTAFLIFGGKYDIKMVDKNAPINYESGFITGCKDGIAR</sequence>
<dbReference type="AlphaFoldDB" id="U9UJP8"/>
<organism evidence="1">
    <name type="scientific">Rhizophagus irregularis (strain DAOM 181602 / DAOM 197198 / MUCL 43194)</name>
    <name type="common">Arbuscular mycorrhizal fungus</name>
    <name type="synonym">Glomus intraradices</name>
    <dbReference type="NCBI Taxonomy" id="747089"/>
    <lineage>
        <taxon>Eukaryota</taxon>
        <taxon>Fungi</taxon>
        <taxon>Fungi incertae sedis</taxon>
        <taxon>Mucoromycota</taxon>
        <taxon>Glomeromycotina</taxon>
        <taxon>Glomeromycetes</taxon>
        <taxon>Glomerales</taxon>
        <taxon>Glomeraceae</taxon>
        <taxon>Rhizophagus</taxon>
    </lineage>
</organism>
<accession>U9UJP8</accession>
<reference evidence="1" key="1">
    <citation type="submission" date="2013-07" db="EMBL/GenBank/DDBJ databases">
        <title>The genome of an arbuscular mycorrhizal fungus provides insights into the evolution of the oldest plant symbiosis.</title>
        <authorList>
            <consortium name="DOE Joint Genome Institute"/>
            <person name="Tisserant E."/>
            <person name="Malbreil M."/>
            <person name="Kuo A."/>
            <person name="Kohler A."/>
            <person name="Symeonidi A."/>
            <person name="Balestrini R."/>
            <person name="Charron P."/>
            <person name="Duensing N."/>
            <person name="Frei-dit-Frey N."/>
            <person name="Gianinazzi-Pearson V."/>
            <person name="Gilbert B."/>
            <person name="Handa Y."/>
            <person name="Hijri M."/>
            <person name="Kaul R."/>
            <person name="Kawaguchi M."/>
            <person name="Krajinski F."/>
            <person name="Lammers P."/>
            <person name="Lapierre D."/>
            <person name="Masclaux F.G."/>
            <person name="Murat C."/>
            <person name="Morin E."/>
            <person name="Ndikumana S."/>
            <person name="Pagni M."/>
            <person name="Petitpierre D."/>
            <person name="Requena N."/>
            <person name="Rosikiewicz P."/>
            <person name="Riley R."/>
            <person name="Saito K."/>
            <person name="San Clemente H."/>
            <person name="Shapiro H."/>
            <person name="van Tuinen D."/>
            <person name="Becard G."/>
            <person name="Bonfante P."/>
            <person name="Paszkowski U."/>
            <person name="Shachar-Hill Y."/>
            <person name="Young J.P."/>
            <person name="Sanders I.R."/>
            <person name="Henrissat B."/>
            <person name="Rensing S.A."/>
            <person name="Grigoriev I.V."/>
            <person name="Corradi N."/>
            <person name="Roux C."/>
            <person name="Martin F."/>
        </authorList>
    </citation>
    <scope>NUCLEOTIDE SEQUENCE</scope>
    <source>
        <strain evidence="1">DAOM 197198</strain>
    </source>
</reference>
<proteinExistence type="predicted"/>
<dbReference type="HOGENOM" id="CLU_2813641_0_0_1"/>
<dbReference type="EMBL" id="KI277142">
    <property type="protein sequence ID" value="ESA20629.1"/>
    <property type="molecule type" value="Genomic_DNA"/>
</dbReference>
<name>U9UJP8_RHIID</name>
<gene>
    <name evidence="1" type="ORF">GLOINDRAFT_18317</name>
</gene>
<protein>
    <submittedName>
        <fullName evidence="1">Uncharacterized protein</fullName>
    </submittedName>
</protein>
<evidence type="ECO:0000313" key="1">
    <source>
        <dbReference type="EMBL" id="ESA20629.1"/>
    </source>
</evidence>